<dbReference type="InterPro" id="IPR024047">
    <property type="entry name" value="MM3350-like_sf"/>
</dbReference>
<proteinExistence type="predicted"/>
<protein>
    <recommendedName>
        <fullName evidence="2">Plasmid pRiA4b Orf3-like domain-containing protein</fullName>
    </recommendedName>
</protein>
<reference evidence="3 4" key="1">
    <citation type="submission" date="2018-01" db="EMBL/GenBank/DDBJ databases">
        <title>Draft genome sequence of Jishengella sp. NA12.</title>
        <authorList>
            <person name="Sahin N."/>
            <person name="Ay H."/>
            <person name="Saygin H."/>
        </authorList>
    </citation>
    <scope>NUCLEOTIDE SEQUENCE [LARGE SCALE GENOMIC DNA]</scope>
    <source>
        <strain evidence="3 4">NA12</strain>
    </source>
</reference>
<feature type="compositionally biased region" description="Low complexity" evidence="1">
    <location>
        <begin position="166"/>
        <end position="182"/>
    </location>
</feature>
<dbReference type="Pfam" id="PF07929">
    <property type="entry name" value="PRiA4_ORF3"/>
    <property type="match status" value="1"/>
</dbReference>
<keyword evidence="4" id="KW-1185">Reference proteome</keyword>
<dbReference type="EMBL" id="POTY01000041">
    <property type="protein sequence ID" value="PZG20471.1"/>
    <property type="molecule type" value="Genomic_DNA"/>
</dbReference>
<evidence type="ECO:0000313" key="3">
    <source>
        <dbReference type="EMBL" id="PZG20471.1"/>
    </source>
</evidence>
<feature type="domain" description="Plasmid pRiA4b Orf3-like" evidence="2">
    <location>
        <begin position="26"/>
        <end position="116"/>
    </location>
</feature>
<evidence type="ECO:0000313" key="4">
    <source>
        <dbReference type="Proteomes" id="UP000248924"/>
    </source>
</evidence>
<gene>
    <name evidence="3" type="ORF">C1I95_09485</name>
</gene>
<feature type="region of interest" description="Disordered" evidence="1">
    <location>
        <begin position="143"/>
        <end position="182"/>
    </location>
</feature>
<sequence length="182" mass="20411">MARTWLSVRVELVSGRGIDLWPRPGRVFAVSRSHAFGQFADAINLAFARWDLAHMHMFTMADQAQITPLELWDGEAPEGRIDSARTKLSRLGGGEQFAYVFDFGDDWAHLCTVAESRIDPLETLGGLPAEPTPYFGWGELPDQYGRRWDGDDGESAAPKPPRRPLADLPPLLPWWGPRQRGQ</sequence>
<dbReference type="Gene3D" id="3.10.290.30">
    <property type="entry name" value="MM3350-like"/>
    <property type="match status" value="1"/>
</dbReference>
<dbReference type="Proteomes" id="UP000248924">
    <property type="component" value="Unassembled WGS sequence"/>
</dbReference>
<comment type="caution">
    <text evidence="3">The sequence shown here is derived from an EMBL/GenBank/DDBJ whole genome shotgun (WGS) entry which is preliminary data.</text>
</comment>
<dbReference type="AlphaFoldDB" id="A0A2W2ED69"/>
<dbReference type="SUPFAM" id="SSF159941">
    <property type="entry name" value="MM3350-like"/>
    <property type="match status" value="1"/>
</dbReference>
<dbReference type="OrthoDB" id="9816539at2"/>
<dbReference type="InterPro" id="IPR012912">
    <property type="entry name" value="Plasmid_pRiA4b_Orf3-like"/>
</dbReference>
<organism evidence="3 4">
    <name type="scientific">Micromonospora craterilacus</name>
    <dbReference type="NCBI Taxonomy" id="1655439"/>
    <lineage>
        <taxon>Bacteria</taxon>
        <taxon>Bacillati</taxon>
        <taxon>Actinomycetota</taxon>
        <taxon>Actinomycetes</taxon>
        <taxon>Micromonosporales</taxon>
        <taxon>Micromonosporaceae</taxon>
        <taxon>Micromonospora</taxon>
    </lineage>
</organism>
<evidence type="ECO:0000259" key="2">
    <source>
        <dbReference type="Pfam" id="PF07929"/>
    </source>
</evidence>
<name>A0A2W2ED69_9ACTN</name>
<accession>A0A2W2ED69</accession>
<evidence type="ECO:0000256" key="1">
    <source>
        <dbReference type="SAM" id="MobiDB-lite"/>
    </source>
</evidence>